<protein>
    <submittedName>
        <fullName evidence="2">Acetyltransferase (GNAT) family protein</fullName>
    </submittedName>
</protein>
<dbReference type="InterPro" id="IPR016181">
    <property type="entry name" value="Acyl_CoA_acyltransferase"/>
</dbReference>
<reference evidence="2 3" key="1">
    <citation type="submission" date="2017-04" db="EMBL/GenBank/DDBJ databases">
        <authorList>
            <person name="Afonso C.L."/>
            <person name="Miller P.J."/>
            <person name="Scott M.A."/>
            <person name="Spackman E."/>
            <person name="Goraichik I."/>
            <person name="Dimitrov K.M."/>
            <person name="Suarez D.L."/>
            <person name="Swayne D.E."/>
        </authorList>
    </citation>
    <scope>NUCLEOTIDE SEQUENCE [LARGE SCALE GENOMIC DNA]</scope>
    <source>
        <strain evidence="2 3">DSM 23236</strain>
    </source>
</reference>
<sequence length="260" mass="28528">MLNGQVQGWLCEMAGQIVGFASGDRDSGEMLVLAVLPEYEGRGIGKRLLTEVVSWLVSCGCPRIWLTANRSPSGRAYGFYRHCGWRPTGELVDGDEVLEYFTVSSAALPDKVTSPLELVDVNRDNWQQCAALSVTAAQQALFPCSVLGWIAESRFEPSFRLHGLSVDAQLIGFAVTGVDPEDGEHWLLAFVIDAPHQGQGFGRAGMQALLAYFSAQRACRRILLGHRPENLSAARLYASFGFVPLRETPQEIICSLQLPR</sequence>
<dbReference type="Pfam" id="PF00583">
    <property type="entry name" value="Acetyltransf_1"/>
    <property type="match status" value="2"/>
</dbReference>
<keyword evidence="3" id="KW-1185">Reference proteome</keyword>
<dbReference type="SUPFAM" id="SSF55729">
    <property type="entry name" value="Acyl-CoA N-acyltransferases (Nat)"/>
    <property type="match status" value="2"/>
</dbReference>
<evidence type="ECO:0000313" key="2">
    <source>
        <dbReference type="EMBL" id="SMC25058.1"/>
    </source>
</evidence>
<dbReference type="STRING" id="1121001.SAMN02745857_02052"/>
<dbReference type="AlphaFoldDB" id="A0A1W1XNH0"/>
<name>A0A1W1XNH0_9NEIS</name>
<dbReference type="GO" id="GO:0016747">
    <property type="term" value="F:acyltransferase activity, transferring groups other than amino-acyl groups"/>
    <property type="evidence" value="ECO:0007669"/>
    <property type="project" value="InterPro"/>
</dbReference>
<dbReference type="EMBL" id="FWXD01000010">
    <property type="protein sequence ID" value="SMC25058.1"/>
    <property type="molecule type" value="Genomic_DNA"/>
</dbReference>
<keyword evidence="2" id="KW-0808">Transferase</keyword>
<dbReference type="InterPro" id="IPR050276">
    <property type="entry name" value="MshD_Acetyltransferase"/>
</dbReference>
<proteinExistence type="predicted"/>
<feature type="domain" description="N-acetyltransferase" evidence="1">
    <location>
        <begin position="116"/>
        <end position="259"/>
    </location>
</feature>
<dbReference type="Proteomes" id="UP000192761">
    <property type="component" value="Unassembled WGS sequence"/>
</dbReference>
<dbReference type="Gene3D" id="3.40.630.30">
    <property type="match status" value="2"/>
</dbReference>
<dbReference type="InterPro" id="IPR000182">
    <property type="entry name" value="GNAT_dom"/>
</dbReference>
<accession>A0A1W1XNH0</accession>
<evidence type="ECO:0000313" key="3">
    <source>
        <dbReference type="Proteomes" id="UP000192761"/>
    </source>
</evidence>
<dbReference type="PANTHER" id="PTHR43617">
    <property type="entry name" value="L-AMINO ACID N-ACETYLTRANSFERASE"/>
    <property type="match status" value="1"/>
</dbReference>
<dbReference type="CDD" id="cd04301">
    <property type="entry name" value="NAT_SF"/>
    <property type="match status" value="2"/>
</dbReference>
<feature type="domain" description="N-acetyltransferase" evidence="1">
    <location>
        <begin position="1"/>
        <end position="104"/>
    </location>
</feature>
<evidence type="ECO:0000259" key="1">
    <source>
        <dbReference type="PROSITE" id="PS51186"/>
    </source>
</evidence>
<dbReference type="PROSITE" id="PS51186">
    <property type="entry name" value="GNAT"/>
    <property type="match status" value="2"/>
</dbReference>
<gene>
    <name evidence="2" type="ORF">SAMN02745857_02052</name>
</gene>
<organism evidence="2 3">
    <name type="scientific">Andreprevotia lacus DSM 23236</name>
    <dbReference type="NCBI Taxonomy" id="1121001"/>
    <lineage>
        <taxon>Bacteria</taxon>
        <taxon>Pseudomonadati</taxon>
        <taxon>Pseudomonadota</taxon>
        <taxon>Betaproteobacteria</taxon>
        <taxon>Neisseriales</taxon>
        <taxon>Chitinibacteraceae</taxon>
        <taxon>Andreprevotia</taxon>
    </lineage>
</organism>